<dbReference type="GO" id="GO:0003723">
    <property type="term" value="F:RNA binding"/>
    <property type="evidence" value="ECO:0007669"/>
    <property type="project" value="UniProtKB-UniRule"/>
</dbReference>
<dbReference type="GO" id="GO:0031429">
    <property type="term" value="C:box H/ACA snoRNP complex"/>
    <property type="evidence" value="ECO:0007669"/>
    <property type="project" value="UniProtKB-UniRule"/>
</dbReference>
<dbReference type="STRING" id="3088.A0A383VGB5"/>
<dbReference type="InterPro" id="IPR018492">
    <property type="entry name" value="Ribosomal_eL8/Nhp2"/>
</dbReference>
<evidence type="ECO:0000256" key="3">
    <source>
        <dbReference type="ARBA" id="ARBA00022884"/>
    </source>
</evidence>
<dbReference type="InterPro" id="IPR002415">
    <property type="entry name" value="H/ACA_rnp_Nhp2-like"/>
</dbReference>
<proteinExistence type="inferred from homology"/>
<evidence type="ECO:0000256" key="2">
    <source>
        <dbReference type="ARBA" id="ARBA00007337"/>
    </source>
</evidence>
<comment type="similarity">
    <text evidence="2 6">Belongs to the eukaryotic ribosomal protein eL8 family.</text>
</comment>
<keyword evidence="3 6" id="KW-0694">RNA-binding</keyword>
<evidence type="ECO:0000256" key="6">
    <source>
        <dbReference type="RuleBase" id="RU366039"/>
    </source>
</evidence>
<dbReference type="PANTHER" id="PTHR23105">
    <property type="entry name" value="RIBOSOMAL PROTEIN L7AE FAMILY MEMBER"/>
    <property type="match status" value="1"/>
</dbReference>
<organism evidence="7 8">
    <name type="scientific">Tetradesmus obliquus</name>
    <name type="common">Green alga</name>
    <name type="synonym">Acutodesmus obliquus</name>
    <dbReference type="NCBI Taxonomy" id="3088"/>
    <lineage>
        <taxon>Eukaryota</taxon>
        <taxon>Viridiplantae</taxon>
        <taxon>Chlorophyta</taxon>
        <taxon>core chlorophytes</taxon>
        <taxon>Chlorophyceae</taxon>
        <taxon>CS clade</taxon>
        <taxon>Sphaeropleales</taxon>
        <taxon>Scenedesmaceae</taxon>
        <taxon>Tetradesmus</taxon>
    </lineage>
</organism>
<evidence type="ECO:0000256" key="4">
    <source>
        <dbReference type="ARBA" id="ARBA00023242"/>
    </source>
</evidence>
<comment type="subcellular location">
    <subcellularLocation>
        <location evidence="1 6">Nucleus</location>
        <location evidence="1 6">Nucleolus</location>
    </subcellularLocation>
</comment>
<dbReference type="GO" id="GO:0042254">
    <property type="term" value="P:ribosome biogenesis"/>
    <property type="evidence" value="ECO:0007669"/>
    <property type="project" value="InterPro"/>
</dbReference>
<protein>
    <recommendedName>
        <fullName evidence="6">H/ACA ribonucleoprotein complex subunit 2</fullName>
    </recommendedName>
    <alternativeName>
        <fullName evidence="6">Nucleolar protein family A member 2</fullName>
    </alternativeName>
</protein>
<keyword evidence="5 6" id="KW-0687">Ribonucleoprotein</keyword>
<comment type="function">
    <text evidence="6">Required for ribosome biogenesis. Part of a complex which catalyzes pseudouridylation of rRNA. This involves the isomerization of uridine such that the ribose is subsequently attached to C5, instead of the normal N1. Pseudouridine ('psi') residues may serve to stabilize the conformation of rRNAs.</text>
</comment>
<keyword evidence="8" id="KW-1185">Reference proteome</keyword>
<dbReference type="SUPFAM" id="SSF55315">
    <property type="entry name" value="L30e-like"/>
    <property type="match status" value="1"/>
</dbReference>
<evidence type="ECO:0000313" key="8">
    <source>
        <dbReference type="Proteomes" id="UP000256970"/>
    </source>
</evidence>
<accession>A0A383VGB5</accession>
<dbReference type="FunFam" id="3.30.1330.30:FF:000026">
    <property type="entry name" value="H/ACA ribonucleoprotein complex subunit 2"/>
    <property type="match status" value="1"/>
</dbReference>
<sequence>MGKDKGEKAKAEKPEVSYEERKKYISVIAKPLADEKLCKKVLKLSKKAAKRKQIKRGVKEVVKAIRKNTKGICVLAGDISPIDVITHIPIVCEDNKVPYIFVPSKEELGASGLSKRPTSCMLILPKPVKGGKDDAEQKEFDEAYGEVEKKIKGAEA</sequence>
<dbReference type="Gene3D" id="3.30.1330.30">
    <property type="match status" value="1"/>
</dbReference>
<dbReference type="PRINTS" id="PR00881">
    <property type="entry name" value="L7ARS6FAMILY"/>
</dbReference>
<comment type="function">
    <text evidence="6">Common component of the spliceosome and rRNA processing machinery.</text>
</comment>
<dbReference type="Proteomes" id="UP000256970">
    <property type="component" value="Unassembled WGS sequence"/>
</dbReference>
<dbReference type="GO" id="GO:0000398">
    <property type="term" value="P:mRNA splicing, via spliceosome"/>
    <property type="evidence" value="ECO:0007669"/>
    <property type="project" value="UniProtKB-UniRule"/>
</dbReference>
<evidence type="ECO:0000256" key="1">
    <source>
        <dbReference type="ARBA" id="ARBA00004604"/>
    </source>
</evidence>
<keyword evidence="4 6" id="KW-0539">Nucleus</keyword>
<reference evidence="7 8" key="1">
    <citation type="submission" date="2016-10" db="EMBL/GenBank/DDBJ databases">
        <authorList>
            <person name="Cai Z."/>
        </authorList>
    </citation>
    <scope>NUCLEOTIDE SEQUENCE [LARGE SCALE GENOMIC DNA]</scope>
</reference>
<name>A0A383VGB5_TETOB</name>
<evidence type="ECO:0000313" key="7">
    <source>
        <dbReference type="EMBL" id="SZX63704.1"/>
    </source>
</evidence>
<dbReference type="PROSITE" id="PS01082">
    <property type="entry name" value="RIBOSOMAL_L7AE"/>
    <property type="match status" value="1"/>
</dbReference>
<dbReference type="InterPro" id="IPR050257">
    <property type="entry name" value="eL8/uL1-like"/>
</dbReference>
<dbReference type="OrthoDB" id="5364946at2759"/>
<dbReference type="PRINTS" id="PR00883">
    <property type="entry name" value="NUCLEARHMG"/>
</dbReference>
<dbReference type="EMBL" id="FNXT01000337">
    <property type="protein sequence ID" value="SZX63704.1"/>
    <property type="molecule type" value="Genomic_DNA"/>
</dbReference>
<dbReference type="AlphaFoldDB" id="A0A383VGB5"/>
<dbReference type="Pfam" id="PF01248">
    <property type="entry name" value="Ribosomal_L7Ae"/>
    <property type="match status" value="1"/>
</dbReference>
<dbReference type="GO" id="GO:0031120">
    <property type="term" value="P:snRNA pseudouridine synthesis"/>
    <property type="evidence" value="ECO:0007669"/>
    <property type="project" value="UniProtKB-UniRule"/>
</dbReference>
<dbReference type="InterPro" id="IPR004037">
    <property type="entry name" value="Ribosomal_eL8-like_CS"/>
</dbReference>
<dbReference type="InterPro" id="IPR004038">
    <property type="entry name" value="Ribosomal_eL8/eL30/eS12/Gad45"/>
</dbReference>
<evidence type="ECO:0000256" key="5">
    <source>
        <dbReference type="ARBA" id="ARBA00023274"/>
    </source>
</evidence>
<dbReference type="InterPro" id="IPR029064">
    <property type="entry name" value="Ribosomal_eL30-like_sf"/>
</dbReference>
<gene>
    <name evidence="7" type="ORF">BQ4739_LOCUS4256</name>
</gene>